<sequence>MFIRLKFEAEITVPMYIHGLCAGFPSPADDYLDEAIDLTKLLVRNPPATFLIGWTATPCATPAFIMETCSWWTDR</sequence>
<dbReference type="Proteomes" id="UP000011971">
    <property type="component" value="Unassembled WGS sequence"/>
</dbReference>
<evidence type="ECO:0000313" key="1">
    <source>
        <dbReference type="EMBL" id="ELT46643.1"/>
    </source>
</evidence>
<dbReference type="EMBL" id="AOGE01000080">
    <property type="protein sequence ID" value="ELT46643.1"/>
    <property type="molecule type" value="Genomic_DNA"/>
</dbReference>
<evidence type="ECO:0000313" key="2">
    <source>
        <dbReference type="Proteomes" id="UP000011971"/>
    </source>
</evidence>
<name>M5JK48_9HYPH</name>
<dbReference type="AlphaFoldDB" id="M5JK48"/>
<organism evidence="1 2">
    <name type="scientific">Brucella intermedia M86</name>
    <dbReference type="NCBI Taxonomy" id="1234597"/>
    <lineage>
        <taxon>Bacteria</taxon>
        <taxon>Pseudomonadati</taxon>
        <taxon>Pseudomonadota</taxon>
        <taxon>Alphaproteobacteria</taxon>
        <taxon>Hyphomicrobiales</taxon>
        <taxon>Brucellaceae</taxon>
        <taxon>Brucella/Ochrobactrum group</taxon>
        <taxon>Brucella</taxon>
    </lineage>
</organism>
<accession>M5JK48</accession>
<dbReference type="PATRIC" id="fig|1234597.4.peg.4881"/>
<proteinExistence type="predicted"/>
<gene>
    <name evidence="1" type="ORF">D584_23708</name>
</gene>
<protein>
    <submittedName>
        <fullName evidence="1">Peptidase S24/S26 domain-containing protein</fullName>
    </submittedName>
</protein>
<comment type="caution">
    <text evidence="1">The sequence shown here is derived from an EMBL/GenBank/DDBJ whole genome shotgun (WGS) entry which is preliminary data.</text>
</comment>
<reference evidence="1 2" key="1">
    <citation type="journal article" date="2013" name="Gut Pathog.">
        <title>Draft genome of Ochrobactrum intermedium strain M86 isolated from non-ulcer dyspeptic individual from India.</title>
        <authorList>
            <person name="Kulkarni G."/>
            <person name="Dhotre D."/>
            <person name="Dharne M."/>
            <person name="Shetty S."/>
            <person name="Chowdhury S."/>
            <person name="Misra V."/>
            <person name="Misra S."/>
            <person name="Patole M."/>
            <person name="Shouche Y."/>
        </authorList>
    </citation>
    <scope>NUCLEOTIDE SEQUENCE [LARGE SCALE GENOMIC DNA]</scope>
    <source>
        <strain evidence="1 2">M86</strain>
    </source>
</reference>